<proteinExistence type="predicted"/>
<dbReference type="Proteomes" id="UP000887576">
    <property type="component" value="Unplaced"/>
</dbReference>
<organism evidence="1 2">
    <name type="scientific">Panagrolaimus sp. JU765</name>
    <dbReference type="NCBI Taxonomy" id="591449"/>
    <lineage>
        <taxon>Eukaryota</taxon>
        <taxon>Metazoa</taxon>
        <taxon>Ecdysozoa</taxon>
        <taxon>Nematoda</taxon>
        <taxon>Chromadorea</taxon>
        <taxon>Rhabditida</taxon>
        <taxon>Tylenchina</taxon>
        <taxon>Panagrolaimomorpha</taxon>
        <taxon>Panagrolaimoidea</taxon>
        <taxon>Panagrolaimidae</taxon>
        <taxon>Panagrolaimus</taxon>
    </lineage>
</organism>
<dbReference type="WBParaSite" id="JU765_v2.g2462.t1">
    <property type="protein sequence ID" value="JU765_v2.g2462.t1"/>
    <property type="gene ID" value="JU765_v2.g2462"/>
</dbReference>
<evidence type="ECO:0000313" key="1">
    <source>
        <dbReference type="Proteomes" id="UP000887576"/>
    </source>
</evidence>
<protein>
    <submittedName>
        <fullName evidence="2">Globin family profile domain-containing protein</fullName>
    </submittedName>
</protein>
<sequence length="379" mass="44197">MLHELTAGESVDMTMSSDESSEEQQNGNKTHRRSSLAKDLTSKIIDKTMANVTLLPQSSSESPTLYESFNCDCIQLARAHWMLMSKNNGQQMLLCKQIFIDMIQKNPQTRPIWQFSRDLNFDNVDWQEIVQKDNRFRHHCASLQAAITMIMDNLDDMHGMAKLLREIGAHHFFYDAYEPHMELMHDSFMNALNLTQGPLEPDLVTGWNQFWLQIKTSIAYGIGIQRQNYLKECMTQPEMTSIRNMWDKVKERDLDEVGQKIVKYSLRSYQAYINKHKIEYPINLPEDTLAFKLFSRQVFNALNLTIECYTPEKGFLYLPKKLKGFVTQCLMVEVCPTLIRKSFMEGLIKVLTEIYGENNMTEVTVHTWSKIYRILEQVS</sequence>
<name>A0AC34R126_9BILA</name>
<evidence type="ECO:0000313" key="2">
    <source>
        <dbReference type="WBParaSite" id="JU765_v2.g2462.t1"/>
    </source>
</evidence>
<reference evidence="2" key="1">
    <citation type="submission" date="2022-11" db="UniProtKB">
        <authorList>
            <consortium name="WormBaseParasite"/>
        </authorList>
    </citation>
    <scope>IDENTIFICATION</scope>
</reference>
<accession>A0AC34R126</accession>